<evidence type="ECO:0000313" key="2">
    <source>
        <dbReference type="EMBL" id="SHE83948.1"/>
    </source>
</evidence>
<dbReference type="Proteomes" id="UP000184147">
    <property type="component" value="Unassembled WGS sequence"/>
</dbReference>
<evidence type="ECO:0008006" key="4">
    <source>
        <dbReference type="Google" id="ProtNLM"/>
    </source>
</evidence>
<keyword evidence="3" id="KW-1185">Reference proteome</keyword>
<feature type="signal peptide" evidence="1">
    <location>
        <begin position="1"/>
        <end position="22"/>
    </location>
</feature>
<gene>
    <name evidence="2" type="ORF">SAMN05444377_101394</name>
</gene>
<dbReference type="AlphaFoldDB" id="A0A1M4WRV8"/>
<dbReference type="PROSITE" id="PS51257">
    <property type="entry name" value="PROKAR_LIPOPROTEIN"/>
    <property type="match status" value="1"/>
</dbReference>
<sequence>MKINKILLQGLLLAAVTLTSCGGDDDNNNNGGGDSVVILEGNLESRTLTKNTKYLIKGQTFVRSGNVLTIEPGTIIKGDKATKGTLIIDKGGRIEAVGTASEPIVMTSNLPAGSRDRGDWGGLIILGNAPVNQVNPEIEGINPAVTYGGTNAADDSGALVHVRVEYAGIELTPNNETNSITLGAVGTGTQIEYCQTSFGGDDGFEWFGGTVNGKYLISFANWDDSFDVDFGFSGKNQFGLEVRYPSFADQSGSNSFECDNGPNDNVTTLLTTGVFSNFTCIGPRATNAQSINANFQHSIDLRRRTAATIANSVFIGYPRGLRMNQQSVYDNYAAGTGKLIKNILVAPNTTYSVGTGMTATVANIQSWFEATNTTITAAIEDQFAVLGLNTNLAFGNNVTSNYAANPNFAVTSGLLTSGAEFTDATLNTWFTATTYRGAFGATDWTDGWAEFLPNSKTY</sequence>
<dbReference type="RefSeq" id="WP_073360965.1">
    <property type="nucleotide sequence ID" value="NZ_FQVQ01000001.1"/>
</dbReference>
<organism evidence="2 3">
    <name type="scientific">Flavobacterium fontis</name>
    <dbReference type="NCBI Taxonomy" id="1124188"/>
    <lineage>
        <taxon>Bacteria</taxon>
        <taxon>Pseudomonadati</taxon>
        <taxon>Bacteroidota</taxon>
        <taxon>Flavobacteriia</taxon>
        <taxon>Flavobacteriales</taxon>
        <taxon>Flavobacteriaceae</taxon>
        <taxon>Flavobacterium</taxon>
    </lineage>
</organism>
<evidence type="ECO:0000313" key="3">
    <source>
        <dbReference type="Proteomes" id="UP000184147"/>
    </source>
</evidence>
<name>A0A1M4WRV8_9FLAO</name>
<accession>A0A1M4WRV8</accession>
<dbReference type="PANTHER" id="PTHR41339">
    <property type="entry name" value="LIPL48"/>
    <property type="match status" value="1"/>
</dbReference>
<feature type="chain" id="PRO_5012702636" description="T9SS C-terminal target domain-containing protein" evidence="1">
    <location>
        <begin position="23"/>
        <end position="458"/>
    </location>
</feature>
<dbReference type="EMBL" id="FQVQ01000001">
    <property type="protein sequence ID" value="SHE83948.1"/>
    <property type="molecule type" value="Genomic_DNA"/>
</dbReference>
<reference evidence="2 3" key="1">
    <citation type="submission" date="2016-11" db="EMBL/GenBank/DDBJ databases">
        <authorList>
            <person name="Jaros S."/>
            <person name="Januszkiewicz K."/>
            <person name="Wedrychowicz H."/>
        </authorList>
    </citation>
    <scope>NUCLEOTIDE SEQUENCE [LARGE SCALE GENOMIC DNA]</scope>
    <source>
        <strain evidence="2 3">DSM 25660</strain>
    </source>
</reference>
<dbReference type="PANTHER" id="PTHR41339:SF1">
    <property type="entry name" value="SECRETED PROTEIN"/>
    <property type="match status" value="1"/>
</dbReference>
<proteinExistence type="predicted"/>
<dbReference type="STRING" id="1124188.SAMN05444377_101394"/>
<evidence type="ECO:0000256" key="1">
    <source>
        <dbReference type="SAM" id="SignalP"/>
    </source>
</evidence>
<dbReference type="OrthoDB" id="1521716at2"/>
<keyword evidence="1" id="KW-0732">Signal</keyword>
<protein>
    <recommendedName>
        <fullName evidence="4">T9SS C-terminal target domain-containing protein</fullName>
    </recommendedName>
</protein>